<dbReference type="InterPro" id="IPR050320">
    <property type="entry name" value="N5-glutamine_MTase"/>
</dbReference>
<gene>
    <name evidence="1" type="ORF">ESO86_07195</name>
</gene>
<evidence type="ECO:0000313" key="1">
    <source>
        <dbReference type="EMBL" id="RXZ48305.1"/>
    </source>
</evidence>
<comment type="caution">
    <text evidence="1">The sequence shown here is derived from an EMBL/GenBank/DDBJ whole genome shotgun (WGS) entry which is preliminary data.</text>
</comment>
<dbReference type="Proteomes" id="UP000292881">
    <property type="component" value="Unassembled WGS sequence"/>
</dbReference>
<dbReference type="SUPFAM" id="SSF53335">
    <property type="entry name" value="S-adenosyl-L-methionine-dependent methyltransferases"/>
    <property type="match status" value="1"/>
</dbReference>
<dbReference type="PANTHER" id="PTHR18895:SF74">
    <property type="entry name" value="MTRF1L RELEASE FACTOR GLUTAMINE METHYLTRANSFERASE"/>
    <property type="match status" value="1"/>
</dbReference>
<sequence length="151" mass="15489">MVAASVPGAEVHAADLDPAALALAGRNLPQGARVHLADALDGLPTRLRGRLTTIAAVPPYVPEAELDLMPREARDHEPASALVGGGADGLGHVRRLIADARPWLATGGQVLLELHAAQLPVAAGEGRASGWLARQHPPTASRTGVLELIAG</sequence>
<dbReference type="Gene3D" id="3.40.50.150">
    <property type="entry name" value="Vaccinia Virus protein VP39"/>
    <property type="match status" value="1"/>
</dbReference>
<dbReference type="AlphaFoldDB" id="A0A4Q2JJP0"/>
<organism evidence="1 2">
    <name type="scientific">Agromyces binzhouensis</name>
    <dbReference type="NCBI Taxonomy" id="1817495"/>
    <lineage>
        <taxon>Bacteria</taxon>
        <taxon>Bacillati</taxon>
        <taxon>Actinomycetota</taxon>
        <taxon>Actinomycetes</taxon>
        <taxon>Micrococcales</taxon>
        <taxon>Microbacteriaceae</taxon>
        <taxon>Agromyces</taxon>
    </lineage>
</organism>
<protein>
    <submittedName>
        <fullName evidence="1">Uncharacterized protein</fullName>
    </submittedName>
</protein>
<reference evidence="1 2" key="1">
    <citation type="submission" date="2019-01" db="EMBL/GenBank/DDBJ databases">
        <authorList>
            <person name="Li J."/>
        </authorList>
    </citation>
    <scope>NUCLEOTIDE SEQUENCE [LARGE SCALE GENOMIC DNA]</scope>
    <source>
        <strain evidence="1 2">CGMCC 4.7180</strain>
    </source>
</reference>
<name>A0A4Q2JJP0_9MICO</name>
<keyword evidence="2" id="KW-1185">Reference proteome</keyword>
<dbReference type="PANTHER" id="PTHR18895">
    <property type="entry name" value="HEMK METHYLTRANSFERASE"/>
    <property type="match status" value="1"/>
</dbReference>
<proteinExistence type="predicted"/>
<dbReference type="EMBL" id="SDPL01000102">
    <property type="protein sequence ID" value="RXZ48305.1"/>
    <property type="molecule type" value="Genomic_DNA"/>
</dbReference>
<accession>A0A4Q2JJP0</accession>
<evidence type="ECO:0000313" key="2">
    <source>
        <dbReference type="Proteomes" id="UP000292881"/>
    </source>
</evidence>
<dbReference type="InterPro" id="IPR029063">
    <property type="entry name" value="SAM-dependent_MTases_sf"/>
</dbReference>